<proteinExistence type="predicted"/>
<keyword evidence="3" id="KW-1185">Reference proteome</keyword>
<sequence>MGRRLGNKWICAPGTSARPEIWICAPRRTLLRARDSSSLVFCATHASSRATLARTHAAAFFRTHTPPQRQPCPVIPRFHNDSVSLKSQKLSIAIMRKLDGIISTWERELAAKGAVLGTATFTLHQHRSLRHLNGTSSLDGAYTIWTCSMYNQVLKLYDKAGQGAIQDTLPSKTG</sequence>
<dbReference type="EMBL" id="FQNC01000129">
    <property type="protein sequence ID" value="SGZ34964.1"/>
    <property type="molecule type" value="Genomic_DNA"/>
</dbReference>
<dbReference type="AlphaFoldDB" id="A0A2X0MUP3"/>
<name>A0A2X0MUP3_9BASI</name>
<gene>
    <name evidence="2" type="primary">BQ5605_C074g12910</name>
    <name evidence="1" type="synonym">BQ5605_C011g06675</name>
    <name evidence="1" type="ORF">BQ5605_C011G06675</name>
    <name evidence="2" type="ORF">BQ5605_C074G12910</name>
</gene>
<dbReference type="Proteomes" id="UP000249464">
    <property type="component" value="Unassembled WGS sequence"/>
</dbReference>
<organism evidence="2 3">
    <name type="scientific">Microbotryum silenes-dioicae</name>
    <dbReference type="NCBI Taxonomy" id="796604"/>
    <lineage>
        <taxon>Eukaryota</taxon>
        <taxon>Fungi</taxon>
        <taxon>Dikarya</taxon>
        <taxon>Basidiomycota</taxon>
        <taxon>Pucciniomycotina</taxon>
        <taxon>Microbotryomycetes</taxon>
        <taxon>Microbotryales</taxon>
        <taxon>Microbotryaceae</taxon>
        <taxon>Microbotryum</taxon>
    </lineage>
</organism>
<dbReference type="EMBL" id="FQNC01000011">
    <property type="protein sequence ID" value="SGY12998.1"/>
    <property type="molecule type" value="Genomic_DNA"/>
</dbReference>
<reference evidence="2 3" key="1">
    <citation type="submission" date="2016-11" db="EMBL/GenBank/DDBJ databases">
        <authorList>
            <person name="Jaros S."/>
            <person name="Januszkiewicz K."/>
            <person name="Wedrychowicz H."/>
        </authorList>
    </citation>
    <scope>NUCLEOTIDE SEQUENCE [LARGE SCALE GENOMIC DNA]</scope>
</reference>
<evidence type="ECO:0000313" key="3">
    <source>
        <dbReference type="Proteomes" id="UP000249464"/>
    </source>
</evidence>
<accession>A0A2X0MUP3</accession>
<evidence type="ECO:0000313" key="2">
    <source>
        <dbReference type="EMBL" id="SGZ34964.1"/>
    </source>
</evidence>
<protein>
    <submittedName>
        <fullName evidence="1">BQ5605_C011g06675 protein</fullName>
    </submittedName>
    <submittedName>
        <fullName evidence="2">BQ5605_C074g12910 protein</fullName>
    </submittedName>
</protein>
<evidence type="ECO:0000313" key="1">
    <source>
        <dbReference type="EMBL" id="SGY12998.1"/>
    </source>
</evidence>